<dbReference type="InterPro" id="IPR001173">
    <property type="entry name" value="Glyco_trans_2-like"/>
</dbReference>
<dbReference type="PANTHER" id="PTHR22916:SF3">
    <property type="entry name" value="UDP-GLCNAC:BETAGAL BETA-1,3-N-ACETYLGLUCOSAMINYLTRANSFERASE-LIKE PROTEIN 1"/>
    <property type="match status" value="1"/>
</dbReference>
<proteinExistence type="predicted"/>
<dbReference type="EMBL" id="JAGGJQ010000003">
    <property type="protein sequence ID" value="MBP1839526.1"/>
    <property type="molecule type" value="Genomic_DNA"/>
</dbReference>
<evidence type="ECO:0000313" key="2">
    <source>
        <dbReference type="EMBL" id="MBP1839526.1"/>
    </source>
</evidence>
<comment type="caution">
    <text evidence="2">The sequence shown here is derived from an EMBL/GenBank/DDBJ whole genome shotgun (WGS) entry which is preliminary data.</text>
</comment>
<dbReference type="GO" id="GO:0016758">
    <property type="term" value="F:hexosyltransferase activity"/>
    <property type="evidence" value="ECO:0007669"/>
    <property type="project" value="UniProtKB-ARBA"/>
</dbReference>
<evidence type="ECO:0000313" key="4">
    <source>
        <dbReference type="Proteomes" id="UP001138672"/>
    </source>
</evidence>
<accession>A0A9X0YM82</accession>
<dbReference type="Proteomes" id="UP001138672">
    <property type="component" value="Unassembled WGS sequence"/>
</dbReference>
<dbReference type="EMBL" id="JAUSUU010000003">
    <property type="protein sequence ID" value="MDQ0334830.1"/>
    <property type="molecule type" value="Genomic_DNA"/>
</dbReference>
<dbReference type="Proteomes" id="UP001231587">
    <property type="component" value="Unassembled WGS sequence"/>
</dbReference>
<dbReference type="CDD" id="cd00761">
    <property type="entry name" value="Glyco_tranf_GTA_type"/>
    <property type="match status" value="1"/>
</dbReference>
<organism evidence="2 4">
    <name type="scientific">Formosa algae</name>
    <dbReference type="NCBI Taxonomy" id="225843"/>
    <lineage>
        <taxon>Bacteria</taxon>
        <taxon>Pseudomonadati</taxon>
        <taxon>Bacteroidota</taxon>
        <taxon>Flavobacteriia</taxon>
        <taxon>Flavobacteriales</taxon>
        <taxon>Flavobacteriaceae</taxon>
        <taxon>Formosa</taxon>
    </lineage>
</organism>
<name>A0A9X0YM82_9FLAO</name>
<dbReference type="Pfam" id="PF00535">
    <property type="entry name" value="Glycos_transf_2"/>
    <property type="match status" value="1"/>
</dbReference>
<sequence>MIKLSIIISVYNKERHLKATLESVINQSYKNFEIVVVNDGSTDNSLNVLHQIKDPRIRIFNQSNLGASAARNRGIKEAKTDYIALLDGDDIWLSDYLKQMVEMIKSHSNANVFACAIANTYTKKTVPVSYNFKDSEIIKIRDYFKSSLNSYTLLTSSSTIFKKEIIDTVGWYDTSIKSGQDTDMWIRIGMHYQVVFLNKVLVHYRYINDSLSNTSFNPNTKPKYDKYNIEEALNTDLKAFVDRNRYSLAILSRLNGYKTTYYFYKKAIDLKNLPLGKRILLHCSPWLLKTLLKIKSLKGQKLYYMPLKDK</sequence>
<dbReference type="PANTHER" id="PTHR22916">
    <property type="entry name" value="GLYCOSYLTRANSFERASE"/>
    <property type="match status" value="1"/>
</dbReference>
<reference evidence="2" key="1">
    <citation type="submission" date="2021-03" db="EMBL/GenBank/DDBJ databases">
        <title>Genomic Encyclopedia of Type Strains, Phase IV (KMG-IV): sequencing the most valuable type-strain genomes for metagenomic binning, comparative biology and taxonomic classification.</title>
        <authorList>
            <person name="Goeker M."/>
        </authorList>
    </citation>
    <scope>NUCLEOTIDE SEQUENCE</scope>
    <source>
        <strain evidence="2">DSM 15523</strain>
        <strain evidence="3 5">DSM 16476</strain>
    </source>
</reference>
<dbReference type="Gene3D" id="3.90.550.10">
    <property type="entry name" value="Spore Coat Polysaccharide Biosynthesis Protein SpsA, Chain A"/>
    <property type="match status" value="1"/>
</dbReference>
<evidence type="ECO:0000313" key="3">
    <source>
        <dbReference type="EMBL" id="MDQ0334830.1"/>
    </source>
</evidence>
<dbReference type="OrthoDB" id="6307329at2"/>
<feature type="domain" description="Glycosyltransferase 2-like" evidence="1">
    <location>
        <begin position="5"/>
        <end position="167"/>
    </location>
</feature>
<keyword evidence="5" id="KW-1185">Reference proteome</keyword>
<dbReference type="InterPro" id="IPR029044">
    <property type="entry name" value="Nucleotide-diphossugar_trans"/>
</dbReference>
<dbReference type="SUPFAM" id="SSF53448">
    <property type="entry name" value="Nucleotide-diphospho-sugar transferases"/>
    <property type="match status" value="1"/>
</dbReference>
<gene>
    <name evidence="2" type="ORF">J2Z56_001437</name>
    <name evidence="3" type="ORF">J2Z57_001263</name>
</gene>
<evidence type="ECO:0000259" key="1">
    <source>
        <dbReference type="Pfam" id="PF00535"/>
    </source>
</evidence>
<evidence type="ECO:0000313" key="5">
    <source>
        <dbReference type="Proteomes" id="UP001231587"/>
    </source>
</evidence>
<dbReference type="RefSeq" id="WP_057778249.1">
    <property type="nucleotide sequence ID" value="NZ_JAGGJQ010000003.1"/>
</dbReference>
<protein>
    <submittedName>
        <fullName evidence="2">Glycosyltransferase involved in cell wall biosynthesis</fullName>
    </submittedName>
</protein>
<dbReference type="AlphaFoldDB" id="A0A9X0YM82"/>